<evidence type="ECO:0000256" key="5">
    <source>
        <dbReference type="ARBA" id="ARBA00017893"/>
    </source>
</evidence>
<evidence type="ECO:0000256" key="14">
    <source>
        <dbReference type="ARBA" id="ARBA00023054"/>
    </source>
</evidence>
<feature type="coiled-coil region" evidence="19">
    <location>
        <begin position="183"/>
        <end position="262"/>
    </location>
</feature>
<evidence type="ECO:0000256" key="6">
    <source>
        <dbReference type="ARBA" id="ARBA00022454"/>
    </source>
</evidence>
<dbReference type="Gene3D" id="3.40.50.300">
    <property type="entry name" value="P-loop containing nucleotide triphosphate hydrolases"/>
    <property type="match status" value="2"/>
</dbReference>
<dbReference type="GO" id="GO:0016887">
    <property type="term" value="F:ATP hydrolysis activity"/>
    <property type="evidence" value="ECO:0007669"/>
    <property type="project" value="InterPro"/>
</dbReference>
<comment type="cofactor">
    <cofactor evidence="1">
        <name>Zn(2+)</name>
        <dbReference type="ChEBI" id="CHEBI:29105"/>
    </cofactor>
</comment>
<evidence type="ECO:0000256" key="17">
    <source>
        <dbReference type="ARBA" id="ARBA00023254"/>
    </source>
</evidence>
<comment type="similarity">
    <text evidence="4">Belongs to the SMC family. RAD50 subfamily.</text>
</comment>
<feature type="region of interest" description="Disordered" evidence="20">
    <location>
        <begin position="855"/>
        <end position="896"/>
    </location>
</feature>
<feature type="region of interest" description="Disordered" evidence="20">
    <location>
        <begin position="656"/>
        <end position="702"/>
    </location>
</feature>
<feature type="coiled-coil region" evidence="19">
    <location>
        <begin position="307"/>
        <end position="348"/>
    </location>
</feature>
<keyword evidence="11" id="KW-0862">Zinc</keyword>
<dbReference type="PANTHER" id="PTHR18867">
    <property type="entry name" value="RAD50"/>
    <property type="match status" value="1"/>
</dbReference>
<keyword evidence="13" id="KW-0460">Magnesium</keyword>
<keyword evidence="14 19" id="KW-0175">Coiled coil</keyword>
<evidence type="ECO:0000256" key="4">
    <source>
        <dbReference type="ARBA" id="ARBA00009439"/>
    </source>
</evidence>
<dbReference type="GO" id="GO:0007004">
    <property type="term" value="P:telomere maintenance via telomerase"/>
    <property type="evidence" value="ECO:0007669"/>
    <property type="project" value="TreeGrafter"/>
</dbReference>
<keyword evidence="7" id="KW-0479">Metal-binding</keyword>
<evidence type="ECO:0000256" key="11">
    <source>
        <dbReference type="ARBA" id="ARBA00022833"/>
    </source>
</evidence>
<reference evidence="22 23" key="1">
    <citation type="journal article" date="2024" name="Nat. Commun.">
        <title>Phylogenomics reveals the evolutionary origins of lichenization in chlorophyte algae.</title>
        <authorList>
            <person name="Puginier C."/>
            <person name="Libourel C."/>
            <person name="Otte J."/>
            <person name="Skaloud P."/>
            <person name="Haon M."/>
            <person name="Grisel S."/>
            <person name="Petersen M."/>
            <person name="Berrin J.G."/>
            <person name="Delaux P.M."/>
            <person name="Dal Grande F."/>
            <person name="Keller J."/>
        </authorList>
    </citation>
    <scope>NUCLEOTIDE SEQUENCE [LARGE SCALE GENOMIC DNA]</scope>
    <source>
        <strain evidence="22 23">SAG 2523</strain>
    </source>
</reference>
<keyword evidence="6" id="KW-0158">Chromosome</keyword>
<evidence type="ECO:0000256" key="12">
    <source>
        <dbReference type="ARBA" id="ARBA00022840"/>
    </source>
</evidence>
<keyword evidence="23" id="KW-1185">Reference proteome</keyword>
<keyword evidence="15" id="KW-0234">DNA repair</keyword>
<sequence length="1262" mass="142674">MCTLDKMLIKGIRSFSPDNQNVIEFYKPLTLIVGQNGAGKTTIIECLKQACTGALPPNTRSGQSFIHDPKVAGETEVKALIKLRFRTFREEPIVVIRTFQLTQKKLALQYKALDNTLQTYNRETGVKEALAYRCADIDRHIPVLMGVSQAVLENVIFVHQEESNWPLADTQTLKKKFDEIFSVEKYTKALEALAKLKKEKTQEAKELRLKLEHLRTHRDAAQKLRIEVTQGTARDTEHMQKIQDFEDQMQACGSNLEELEIKLGKIHQLTSDCRQLDAKQKTMLDHNAQTLANLQRNYPNQEMDMTLEELEEEQGTLVTDEDKLQTEIRQLERQMQATRQHAAATREGFQQDLAAQAKLQADADRNNQAVAERDSFLRKLAVQHSLGTLSSAGILQPSAVGVATQSFDSKAAAMDAELQELKDSHRREDHELGGTVDRITADINAAKEGMRVNGDVQRRNEGNITNLEMQVGRCQVSPAILEETRDRQQHASERLRAAKTAQDKANVPQEMAALSRELKELAEKVSNLRQERDGLSTAAESATRQRIKTQELLKKEEALESLVKSRRAKLQMFLGLSDGADLPAYQRLKATGLTQLSRRRATLKQKSDAIQEKRSKAAAAGSLLRSAQRDLQSGEQEAAMLNDQLVNGLLQAYGQGSDPTELSKATQEAERNQTEVNSKLQKKIEKDKSSIPTSRSKLEADMDSTEQRLARLRQLQPAFIKWEALRDKLLPEAQQHVSELQRTSVAESAVVSDLQEELQELERQLQEGEAVQQEASMQSSSNARTVADVDNELETLESEKRNADMRKDSILQKQNRLRDAVAMANDELHKTQQELTEQEGLMRQKQGLQEQVSNLQHHNQQLAEQITQHRSHMQPLESERQKHTQERQSRQKLAAEAERAAEGCLLELRDAGSKLHSMNTALADYTSQNKEAQLERVTKALATAKERQSKAEIALQDLDKQRSERETRHREHASIRRQLEDTASYMRSVKAQKELAVQVDALHKQASEIGDTEEITGSYQAVVSERDELRRRQNMLKGALQHIRDAVKNAERELSAHTYVGIDAKYRKQLIELRTTEMAGNDLDKYHKALEKALLTFHTNKMADINKTVKELWQKTYRGQDIDYIKIAADTEGGKRSYNYRVVMVSAGADLEMRGRCSAGQKVLACLIIRLALAETFCLSCGILALDEPTTNLDAANAESLAGALRSVMDSRRDQQNFQLIVITHDERFAHLIGTRDHAEYMWRITKDENQHSHVAQEDVVG</sequence>
<keyword evidence="9" id="KW-0227">DNA damage</keyword>
<dbReference type="GO" id="GO:0003691">
    <property type="term" value="F:double-stranded telomeric DNA binding"/>
    <property type="evidence" value="ECO:0007669"/>
    <property type="project" value="TreeGrafter"/>
</dbReference>
<keyword evidence="8" id="KW-0547">Nucleotide-binding</keyword>
<evidence type="ECO:0000256" key="19">
    <source>
        <dbReference type="SAM" id="Coils"/>
    </source>
</evidence>
<evidence type="ECO:0000256" key="18">
    <source>
        <dbReference type="ARBA" id="ARBA00049360"/>
    </source>
</evidence>
<gene>
    <name evidence="22" type="ORF">WJX84_004608</name>
</gene>
<dbReference type="FunFam" id="3.40.50.300:FF:000593">
    <property type="entry name" value="DNA repair protein RAD50"/>
    <property type="match status" value="1"/>
</dbReference>
<evidence type="ECO:0000256" key="15">
    <source>
        <dbReference type="ARBA" id="ARBA00023204"/>
    </source>
</evidence>
<evidence type="ECO:0000256" key="20">
    <source>
        <dbReference type="SAM" id="MobiDB-lite"/>
    </source>
</evidence>
<dbReference type="GO" id="GO:0070192">
    <property type="term" value="P:chromosome organization involved in meiotic cell cycle"/>
    <property type="evidence" value="ECO:0007669"/>
    <property type="project" value="TreeGrafter"/>
</dbReference>
<protein>
    <recommendedName>
        <fullName evidence="5">DNA repair protein RAD50</fullName>
    </recommendedName>
</protein>
<evidence type="ECO:0000256" key="1">
    <source>
        <dbReference type="ARBA" id="ARBA00001947"/>
    </source>
</evidence>
<accession>A0AAW1SIF8</accession>
<feature type="compositionally biased region" description="Basic and acidic residues" evidence="20">
    <location>
        <begin position="877"/>
        <end position="896"/>
    </location>
</feature>
<feature type="domain" description="Rad50/SbcC-type AAA" evidence="21">
    <location>
        <begin position="6"/>
        <end position="214"/>
    </location>
</feature>
<keyword evidence="17" id="KW-0469">Meiosis</keyword>
<comment type="subcellular location">
    <subcellularLocation>
        <location evidence="3">Chromosome</location>
    </subcellularLocation>
    <subcellularLocation>
        <location evidence="2">Nucleus</location>
    </subcellularLocation>
</comment>
<dbReference type="Proteomes" id="UP001485043">
    <property type="component" value="Unassembled WGS sequence"/>
</dbReference>
<dbReference type="InterPro" id="IPR038729">
    <property type="entry name" value="Rad50/SbcC_AAA"/>
</dbReference>
<feature type="coiled-coil region" evidence="19">
    <location>
        <begin position="915"/>
        <end position="961"/>
    </location>
</feature>
<feature type="compositionally biased region" description="Polar residues" evidence="20">
    <location>
        <begin position="773"/>
        <end position="784"/>
    </location>
</feature>
<evidence type="ECO:0000256" key="10">
    <source>
        <dbReference type="ARBA" id="ARBA00022801"/>
    </source>
</evidence>
<feature type="coiled-coil region" evidence="19">
    <location>
        <begin position="593"/>
        <end position="644"/>
    </location>
</feature>
<evidence type="ECO:0000256" key="7">
    <source>
        <dbReference type="ARBA" id="ARBA00022723"/>
    </source>
</evidence>
<keyword evidence="12" id="KW-0067">ATP-binding</keyword>
<evidence type="ECO:0000313" key="22">
    <source>
        <dbReference type="EMBL" id="KAK9845615.1"/>
    </source>
</evidence>
<evidence type="ECO:0000256" key="16">
    <source>
        <dbReference type="ARBA" id="ARBA00023242"/>
    </source>
</evidence>
<dbReference type="SUPFAM" id="SSF52540">
    <property type="entry name" value="P-loop containing nucleoside triphosphate hydrolases"/>
    <property type="match status" value="1"/>
</dbReference>
<feature type="compositionally biased region" description="Polar residues" evidence="20">
    <location>
        <begin position="657"/>
        <end position="666"/>
    </location>
</feature>
<proteinExistence type="inferred from homology"/>
<dbReference type="EMBL" id="JALJOV010001603">
    <property type="protein sequence ID" value="KAK9845615.1"/>
    <property type="molecule type" value="Genomic_DNA"/>
</dbReference>
<evidence type="ECO:0000256" key="8">
    <source>
        <dbReference type="ARBA" id="ARBA00022741"/>
    </source>
</evidence>
<dbReference type="AlphaFoldDB" id="A0AAW1SIF8"/>
<evidence type="ECO:0000256" key="2">
    <source>
        <dbReference type="ARBA" id="ARBA00004123"/>
    </source>
</evidence>
<dbReference type="GO" id="GO:0000794">
    <property type="term" value="C:condensed nuclear chromosome"/>
    <property type="evidence" value="ECO:0007669"/>
    <property type="project" value="TreeGrafter"/>
</dbReference>
<evidence type="ECO:0000259" key="21">
    <source>
        <dbReference type="Pfam" id="PF13476"/>
    </source>
</evidence>
<dbReference type="InterPro" id="IPR027417">
    <property type="entry name" value="P-loop_NTPase"/>
</dbReference>
<feature type="region of interest" description="Disordered" evidence="20">
    <location>
        <begin position="765"/>
        <end position="791"/>
    </location>
</feature>
<organism evidence="22 23">
    <name type="scientific">Apatococcus fuscideae</name>
    <dbReference type="NCBI Taxonomy" id="2026836"/>
    <lineage>
        <taxon>Eukaryota</taxon>
        <taxon>Viridiplantae</taxon>
        <taxon>Chlorophyta</taxon>
        <taxon>core chlorophytes</taxon>
        <taxon>Trebouxiophyceae</taxon>
        <taxon>Chlorellales</taxon>
        <taxon>Chlorellaceae</taxon>
        <taxon>Apatococcus</taxon>
    </lineage>
</organism>
<dbReference type="GO" id="GO:0006302">
    <property type="term" value="P:double-strand break repair"/>
    <property type="evidence" value="ECO:0007669"/>
    <property type="project" value="InterPro"/>
</dbReference>
<dbReference type="GO" id="GO:0046872">
    <property type="term" value="F:metal ion binding"/>
    <property type="evidence" value="ECO:0007669"/>
    <property type="project" value="UniProtKB-KW"/>
</dbReference>
<keyword evidence="16" id="KW-0539">Nucleus</keyword>
<dbReference type="GO" id="GO:0051880">
    <property type="term" value="F:G-quadruplex DNA binding"/>
    <property type="evidence" value="ECO:0007669"/>
    <property type="project" value="TreeGrafter"/>
</dbReference>
<dbReference type="GO" id="GO:0030870">
    <property type="term" value="C:Mre11 complex"/>
    <property type="evidence" value="ECO:0007669"/>
    <property type="project" value="TreeGrafter"/>
</dbReference>
<evidence type="ECO:0000256" key="3">
    <source>
        <dbReference type="ARBA" id="ARBA00004286"/>
    </source>
</evidence>
<comment type="caution">
    <text evidence="22">The sequence shown here is derived from an EMBL/GenBank/DDBJ whole genome shotgun (WGS) entry which is preliminary data.</text>
</comment>
<evidence type="ECO:0000256" key="13">
    <source>
        <dbReference type="ARBA" id="ARBA00022842"/>
    </source>
</evidence>
<dbReference type="GO" id="GO:0043047">
    <property type="term" value="F:single-stranded telomeric DNA binding"/>
    <property type="evidence" value="ECO:0007669"/>
    <property type="project" value="TreeGrafter"/>
</dbReference>
<evidence type="ECO:0000313" key="23">
    <source>
        <dbReference type="Proteomes" id="UP001485043"/>
    </source>
</evidence>
<name>A0AAW1SIF8_9CHLO</name>
<feature type="coiled-coil region" evidence="19">
    <location>
        <begin position="481"/>
        <end position="545"/>
    </location>
</feature>
<feature type="compositionally biased region" description="Polar residues" evidence="20">
    <location>
        <begin position="855"/>
        <end position="868"/>
    </location>
</feature>
<dbReference type="GO" id="GO:0000722">
    <property type="term" value="P:telomere maintenance via recombination"/>
    <property type="evidence" value="ECO:0007669"/>
    <property type="project" value="TreeGrafter"/>
</dbReference>
<keyword evidence="10" id="KW-0378">Hydrolase</keyword>
<comment type="catalytic activity">
    <reaction evidence="18">
        <text>ATP + H2O = ADP + phosphate + H(+)</text>
        <dbReference type="Rhea" id="RHEA:13065"/>
        <dbReference type="ChEBI" id="CHEBI:15377"/>
        <dbReference type="ChEBI" id="CHEBI:15378"/>
        <dbReference type="ChEBI" id="CHEBI:30616"/>
        <dbReference type="ChEBI" id="CHEBI:43474"/>
        <dbReference type="ChEBI" id="CHEBI:456216"/>
    </reaction>
</comment>
<dbReference type="PANTHER" id="PTHR18867:SF12">
    <property type="entry name" value="DNA REPAIR PROTEIN RAD50"/>
    <property type="match status" value="1"/>
</dbReference>
<dbReference type="GO" id="GO:0005524">
    <property type="term" value="F:ATP binding"/>
    <property type="evidence" value="ECO:0007669"/>
    <property type="project" value="UniProtKB-KW"/>
</dbReference>
<dbReference type="Pfam" id="PF13476">
    <property type="entry name" value="AAA_23"/>
    <property type="match status" value="1"/>
</dbReference>
<evidence type="ECO:0000256" key="9">
    <source>
        <dbReference type="ARBA" id="ARBA00022763"/>
    </source>
</evidence>